<gene>
    <name evidence="1" type="ORF">S12H4_16341</name>
</gene>
<dbReference type="EMBL" id="BARW01007900">
    <property type="protein sequence ID" value="GAI77734.1"/>
    <property type="molecule type" value="Genomic_DNA"/>
</dbReference>
<protein>
    <recommendedName>
        <fullName evidence="2">HTH merR-type domain-containing protein</fullName>
    </recommendedName>
</protein>
<dbReference type="AlphaFoldDB" id="X1TCG5"/>
<accession>X1TCG5</accession>
<reference evidence="1" key="1">
    <citation type="journal article" date="2014" name="Front. Microbiol.">
        <title>High frequency of phylogenetically diverse reductive dehalogenase-homologous genes in deep subseafloor sedimentary metagenomes.</title>
        <authorList>
            <person name="Kawai M."/>
            <person name="Futagami T."/>
            <person name="Toyoda A."/>
            <person name="Takaki Y."/>
            <person name="Nishi S."/>
            <person name="Hori S."/>
            <person name="Arai W."/>
            <person name="Tsubouchi T."/>
            <person name="Morono Y."/>
            <person name="Uchiyama I."/>
            <person name="Ito T."/>
            <person name="Fujiyama A."/>
            <person name="Inagaki F."/>
            <person name="Takami H."/>
        </authorList>
    </citation>
    <scope>NUCLEOTIDE SEQUENCE</scope>
    <source>
        <strain evidence="1">Expedition CK06-06</strain>
    </source>
</reference>
<proteinExistence type="predicted"/>
<evidence type="ECO:0000313" key="1">
    <source>
        <dbReference type="EMBL" id="GAI77734.1"/>
    </source>
</evidence>
<feature type="non-terminal residue" evidence="1">
    <location>
        <position position="1"/>
    </location>
</feature>
<name>X1TCG5_9ZZZZ</name>
<organism evidence="1">
    <name type="scientific">marine sediment metagenome</name>
    <dbReference type="NCBI Taxonomy" id="412755"/>
    <lineage>
        <taxon>unclassified sequences</taxon>
        <taxon>metagenomes</taxon>
        <taxon>ecological metagenomes</taxon>
    </lineage>
</organism>
<sequence>DTVVRWVKCEMLPPPTRIDNNGVRYFDQEWLEKAREVFSK</sequence>
<evidence type="ECO:0008006" key="2">
    <source>
        <dbReference type="Google" id="ProtNLM"/>
    </source>
</evidence>
<comment type="caution">
    <text evidence="1">The sequence shown here is derived from an EMBL/GenBank/DDBJ whole genome shotgun (WGS) entry which is preliminary data.</text>
</comment>